<name>A0A7C4PY36_9CHLR</name>
<evidence type="ECO:0000256" key="2">
    <source>
        <dbReference type="SAM" id="Phobius"/>
    </source>
</evidence>
<sequence length="807" mass="87554">MSEIICPHCGASNPSDAIECKKCHRLFFDFPSSNAFHFEGEEDDWLKSLRDDTEPPPESEGDEAKPADTPPFTEDVPDWLARIRQRSQEEPGSDDQSDERAEEEELPEWLKDVEISSSQSEPSISESEVGEGLPLPDWLSLVNLEAQEEPSPVRPASLSPTEGEDLDLSDEQLPDWLKGIEQSQETANETPSTPQEEPLDWLGGSNLFVEEEDAGQMPVPASEEAEPDWLKSFEAFGTSPSPLSEEEQTPPETSEDWLKAFESFEGDAEPSSIEMETPFTLPDEAWLERVEELPTEPSPEETGISEEDALPEVPTGQAPTPESTSSESVEDWLASFPPLEEGIPSLEGELPEETPAEPLIESEDFSSILEDISPLADGASSAFIFETPPAEPAAEEEYEISPFISEELPEWFDEQVFEPSTETAAPAAEGEAGLEPAELPGWLEAMRPVDAVAPGRIGTDEDQRIETSGPLSGFQGVLPAEALITQYSKPAVYSARLQVSEKQRNYANLLESILQEEKQGRPSRGARTAAPHVLARMLIGIVLTATVLFVLIGGVNLAAPPALFAPENVAFFTQIQALTASTEQNPPILLAVDFEPALAGEMTTVAQPVMNDLLRAGKTIAIVSINPAGAVLAEEMLANSASEGQILNLGYLPGGVTSIAALASQPSLAAPRDRFGAYAWDQAPFQSIQRISDFSAILLLSDNTDTSRLWIEQLSPLLENTPLLVIASNQAAPMIQPYVQNGQATGMLAGLPGLAAYQQLSGRTTSLTPGYMDAYQAGLMLIVVLILLFSLYYLVIHLFKKPETKGK</sequence>
<keyword evidence="2" id="KW-0812">Transmembrane</keyword>
<keyword evidence="2" id="KW-0472">Membrane</keyword>
<accession>A0A7C4PY36</accession>
<dbReference type="EMBL" id="DSXR01000095">
    <property type="protein sequence ID" value="HGS87825.1"/>
    <property type="molecule type" value="Genomic_DNA"/>
</dbReference>
<evidence type="ECO:0008006" key="4">
    <source>
        <dbReference type="Google" id="ProtNLM"/>
    </source>
</evidence>
<comment type="caution">
    <text evidence="3">The sequence shown here is derived from an EMBL/GenBank/DDBJ whole genome shotgun (WGS) entry which is preliminary data.</text>
</comment>
<feature type="transmembrane region" description="Helical" evidence="2">
    <location>
        <begin position="777"/>
        <end position="799"/>
    </location>
</feature>
<gene>
    <name evidence="3" type="ORF">ENT17_09430</name>
</gene>
<feature type="compositionally biased region" description="Acidic residues" evidence="1">
    <location>
        <begin position="244"/>
        <end position="255"/>
    </location>
</feature>
<feature type="compositionally biased region" description="Low complexity" evidence="1">
    <location>
        <begin position="115"/>
        <end position="127"/>
    </location>
</feature>
<feature type="compositionally biased region" description="Polar residues" evidence="1">
    <location>
        <begin position="181"/>
        <end position="195"/>
    </location>
</feature>
<evidence type="ECO:0000313" key="3">
    <source>
        <dbReference type="EMBL" id="HGS87825.1"/>
    </source>
</evidence>
<evidence type="ECO:0000256" key="1">
    <source>
        <dbReference type="SAM" id="MobiDB-lite"/>
    </source>
</evidence>
<feature type="compositionally biased region" description="Acidic residues" evidence="1">
    <location>
        <begin position="162"/>
        <end position="173"/>
    </location>
</feature>
<feature type="region of interest" description="Disordered" evidence="1">
    <location>
        <begin position="45"/>
        <end position="351"/>
    </location>
</feature>
<feature type="transmembrane region" description="Helical" evidence="2">
    <location>
        <begin position="533"/>
        <end position="559"/>
    </location>
</feature>
<feature type="compositionally biased region" description="Acidic residues" evidence="1">
    <location>
        <begin position="91"/>
        <end position="107"/>
    </location>
</feature>
<organism evidence="3">
    <name type="scientific">Bellilinea caldifistulae</name>
    <dbReference type="NCBI Taxonomy" id="360411"/>
    <lineage>
        <taxon>Bacteria</taxon>
        <taxon>Bacillati</taxon>
        <taxon>Chloroflexota</taxon>
        <taxon>Anaerolineae</taxon>
        <taxon>Anaerolineales</taxon>
        <taxon>Anaerolineaceae</taxon>
        <taxon>Bellilinea</taxon>
    </lineage>
</organism>
<protein>
    <recommendedName>
        <fullName evidence="4">Zinc ribbon domain-containing protein</fullName>
    </recommendedName>
</protein>
<reference evidence="3" key="1">
    <citation type="journal article" date="2020" name="mSystems">
        <title>Genome- and Community-Level Interaction Insights into Carbon Utilization and Element Cycling Functions of Hydrothermarchaeota in Hydrothermal Sediment.</title>
        <authorList>
            <person name="Zhou Z."/>
            <person name="Liu Y."/>
            <person name="Xu W."/>
            <person name="Pan J."/>
            <person name="Luo Z.H."/>
            <person name="Li M."/>
        </authorList>
    </citation>
    <scope>NUCLEOTIDE SEQUENCE [LARGE SCALE GENOMIC DNA]</scope>
    <source>
        <strain evidence="3">SpSt-556</strain>
    </source>
</reference>
<keyword evidence="2" id="KW-1133">Transmembrane helix</keyword>
<proteinExistence type="predicted"/>
<dbReference type="AlphaFoldDB" id="A0A7C4PY36"/>